<protein>
    <recommendedName>
        <fullName evidence="7">Deoxyribose-phosphate aldolase</fullName>
        <shortName evidence="7">DERA</shortName>
        <ecNumber evidence="7">4.1.2.4</ecNumber>
    </recommendedName>
    <alternativeName>
        <fullName evidence="7">2-deoxy-D-ribose 5-phosphate aldolase</fullName>
    </alternativeName>
    <alternativeName>
        <fullName evidence="7">Phosphodeoxyriboaldolase</fullName>
        <shortName evidence="7">Deoxyriboaldolase</shortName>
    </alternativeName>
</protein>
<dbReference type="UniPathway" id="UPA00002">
    <property type="reaction ID" value="UER00468"/>
</dbReference>
<evidence type="ECO:0000256" key="7">
    <source>
        <dbReference type="HAMAP-Rule" id="MF_00114"/>
    </source>
</evidence>
<dbReference type="InterPro" id="IPR002915">
    <property type="entry name" value="DeoC/FbaB/LacD_aldolase"/>
</dbReference>
<dbReference type="InterPro" id="IPR011343">
    <property type="entry name" value="DeoC"/>
</dbReference>
<evidence type="ECO:0000256" key="3">
    <source>
        <dbReference type="ARBA" id="ARBA00023239"/>
    </source>
</evidence>
<comment type="function">
    <text evidence="6 7">Catalyzes a reversible aldol reaction between acetaldehyde and D-glyceraldehyde 3-phosphate to generate 2-deoxy-D-ribose 5-phosphate.</text>
</comment>
<evidence type="ECO:0000256" key="6">
    <source>
        <dbReference type="ARBA" id="ARBA00056337"/>
    </source>
</evidence>
<dbReference type="InterPro" id="IPR013785">
    <property type="entry name" value="Aldolase_TIM"/>
</dbReference>
<dbReference type="GO" id="GO:0006018">
    <property type="term" value="P:2-deoxyribose 1-phosphate catabolic process"/>
    <property type="evidence" value="ECO:0007669"/>
    <property type="project" value="UniProtKB-UniRule"/>
</dbReference>
<dbReference type="Pfam" id="PF01791">
    <property type="entry name" value="DeoC"/>
    <property type="match status" value="1"/>
</dbReference>
<sequence length="229" mass="24006">MGYCPASDGLASLIDHTMLKPDAAREDIEGLCREALQFCFASVCVNPNWVPLCASILRGSGVKVCTVIGFPFGAHLPDVKAYEARRAVEQGADEVDMVINIGAIKSKDYALVEQDIRGVVQAVGKETVVKVILETALLTRDEKIMGSSLSKAAGADFVKTSTGFAGGGATVEDIRLMRETVGPEIGVKASGGIRTTEDVKKMVEAGATRIGASASVKIVRGEAGPSKGY</sequence>
<evidence type="ECO:0000256" key="2">
    <source>
        <dbReference type="ARBA" id="ARBA00022490"/>
    </source>
</evidence>
<dbReference type="GO" id="GO:0005737">
    <property type="term" value="C:cytoplasm"/>
    <property type="evidence" value="ECO:0007669"/>
    <property type="project" value="UniProtKB-SubCell"/>
</dbReference>
<dbReference type="InterPro" id="IPR028581">
    <property type="entry name" value="DeoC_typeI"/>
</dbReference>
<dbReference type="SMART" id="SM01133">
    <property type="entry name" value="DeoC"/>
    <property type="match status" value="1"/>
</dbReference>
<dbReference type="CDD" id="cd00959">
    <property type="entry name" value="DeoC"/>
    <property type="match status" value="1"/>
</dbReference>
<keyword evidence="3 7" id="KW-0456">Lyase</keyword>
<dbReference type="PIRSF" id="PIRSF001357">
    <property type="entry name" value="DeoC"/>
    <property type="match status" value="1"/>
</dbReference>
<comment type="caution">
    <text evidence="8">The sequence shown here is derived from an EMBL/GenBank/DDBJ whole genome shotgun (WGS) entry which is preliminary data.</text>
</comment>
<dbReference type="Gene3D" id="3.20.20.70">
    <property type="entry name" value="Aldolase class I"/>
    <property type="match status" value="1"/>
</dbReference>
<evidence type="ECO:0000256" key="5">
    <source>
        <dbReference type="ARBA" id="ARBA00048791"/>
    </source>
</evidence>
<feature type="active site" description="Proton donor/acceptor" evidence="7">
    <location>
        <position position="188"/>
    </location>
</feature>
<dbReference type="GO" id="GO:0016052">
    <property type="term" value="P:carbohydrate catabolic process"/>
    <property type="evidence" value="ECO:0007669"/>
    <property type="project" value="TreeGrafter"/>
</dbReference>
<dbReference type="EC" id="4.1.2.4" evidence="7"/>
<dbReference type="HAMAP" id="MF_00114">
    <property type="entry name" value="DeoC_type1"/>
    <property type="match status" value="1"/>
</dbReference>
<dbReference type="GO" id="GO:0009264">
    <property type="term" value="P:deoxyribonucleotide catabolic process"/>
    <property type="evidence" value="ECO:0007669"/>
    <property type="project" value="UniProtKB-UniRule"/>
</dbReference>
<evidence type="ECO:0000256" key="4">
    <source>
        <dbReference type="ARBA" id="ARBA00023270"/>
    </source>
</evidence>
<dbReference type="SUPFAM" id="SSF51569">
    <property type="entry name" value="Aldolase"/>
    <property type="match status" value="1"/>
</dbReference>
<reference evidence="8 9" key="1">
    <citation type="journal article" date="2019" name="Nat. Microbiol.">
        <title>Mediterranean grassland soil C-N compound turnover is dependent on rainfall and depth, and is mediated by genomically divergent microorganisms.</title>
        <authorList>
            <person name="Diamond S."/>
            <person name="Andeer P.F."/>
            <person name="Li Z."/>
            <person name="Crits-Christoph A."/>
            <person name="Burstein D."/>
            <person name="Anantharaman K."/>
            <person name="Lane K.R."/>
            <person name="Thomas B.C."/>
            <person name="Pan C."/>
            <person name="Northen T.R."/>
            <person name="Banfield J.F."/>
        </authorList>
    </citation>
    <scope>NUCLEOTIDE SEQUENCE [LARGE SCALE GENOMIC DNA]</scope>
    <source>
        <strain evidence="8">WS_11</strain>
    </source>
</reference>
<dbReference type="Proteomes" id="UP000319771">
    <property type="component" value="Unassembled WGS sequence"/>
</dbReference>
<dbReference type="PANTHER" id="PTHR10889">
    <property type="entry name" value="DEOXYRIBOSE-PHOSPHATE ALDOLASE"/>
    <property type="match status" value="1"/>
</dbReference>
<keyword evidence="4 7" id="KW-0704">Schiff base</keyword>
<dbReference type="PANTHER" id="PTHR10889:SF1">
    <property type="entry name" value="DEOXYRIBOSE-PHOSPHATE ALDOLASE"/>
    <property type="match status" value="1"/>
</dbReference>
<feature type="active site" description="Schiff-base intermediate with acetaldehyde" evidence="7">
    <location>
        <position position="159"/>
    </location>
</feature>
<dbReference type="EMBL" id="VBPB01000029">
    <property type="protein sequence ID" value="TMQ73942.1"/>
    <property type="molecule type" value="Genomic_DNA"/>
</dbReference>
<dbReference type="NCBIfam" id="TIGR00126">
    <property type="entry name" value="deoC"/>
    <property type="match status" value="1"/>
</dbReference>
<organism evidence="8 9">
    <name type="scientific">Eiseniibacteriota bacterium</name>
    <dbReference type="NCBI Taxonomy" id="2212470"/>
    <lineage>
        <taxon>Bacteria</taxon>
        <taxon>Candidatus Eiseniibacteriota</taxon>
    </lineage>
</organism>
<comment type="catalytic activity">
    <reaction evidence="5 7">
        <text>2-deoxy-D-ribose 5-phosphate = D-glyceraldehyde 3-phosphate + acetaldehyde</text>
        <dbReference type="Rhea" id="RHEA:12821"/>
        <dbReference type="ChEBI" id="CHEBI:15343"/>
        <dbReference type="ChEBI" id="CHEBI:59776"/>
        <dbReference type="ChEBI" id="CHEBI:62877"/>
        <dbReference type="EC" id="4.1.2.4"/>
    </reaction>
</comment>
<dbReference type="FunFam" id="3.20.20.70:FF:000044">
    <property type="entry name" value="Deoxyribose-phosphate aldolase"/>
    <property type="match status" value="1"/>
</dbReference>
<accession>A0A538UDF0</accession>
<name>A0A538UDF0_UNCEI</name>
<comment type="similarity">
    <text evidence="1 7">Belongs to the DeoC/FbaB aldolase family. DeoC type 1 subfamily.</text>
</comment>
<dbReference type="GO" id="GO:0004139">
    <property type="term" value="F:deoxyribose-phosphate aldolase activity"/>
    <property type="evidence" value="ECO:0007669"/>
    <property type="project" value="UniProtKB-UniRule"/>
</dbReference>
<proteinExistence type="inferred from homology"/>
<dbReference type="AlphaFoldDB" id="A0A538UDF0"/>
<comment type="subcellular location">
    <subcellularLocation>
        <location evidence="7">Cytoplasm</location>
    </subcellularLocation>
</comment>
<evidence type="ECO:0000256" key="1">
    <source>
        <dbReference type="ARBA" id="ARBA00010936"/>
    </source>
</evidence>
<evidence type="ECO:0000313" key="8">
    <source>
        <dbReference type="EMBL" id="TMQ73942.1"/>
    </source>
</evidence>
<keyword evidence="2 7" id="KW-0963">Cytoplasm</keyword>
<feature type="active site" description="Proton donor/acceptor" evidence="7">
    <location>
        <position position="96"/>
    </location>
</feature>
<comment type="pathway">
    <text evidence="7">Carbohydrate degradation; 2-deoxy-D-ribose 1-phosphate degradation; D-glyceraldehyde 3-phosphate and acetaldehyde from 2-deoxy-alpha-D-ribose 1-phosphate: step 2/2.</text>
</comment>
<evidence type="ECO:0000313" key="9">
    <source>
        <dbReference type="Proteomes" id="UP000319771"/>
    </source>
</evidence>
<gene>
    <name evidence="7 8" type="primary">deoC</name>
    <name evidence="8" type="ORF">E6K81_02120</name>
</gene>